<dbReference type="PANTHER" id="PTHR12993">
    <property type="entry name" value="N-ACETYLGLUCOSAMINYL-PHOSPHATIDYLINOSITOL DE-N-ACETYLASE-RELATED"/>
    <property type="match status" value="1"/>
</dbReference>
<keyword evidence="3" id="KW-1185">Reference proteome</keyword>
<protein>
    <submittedName>
        <fullName evidence="2">LmbE family protein</fullName>
    </submittedName>
</protein>
<dbReference type="InterPro" id="IPR003737">
    <property type="entry name" value="GlcNAc_PI_deacetylase-related"/>
</dbReference>
<name>A0A290Z5N4_9PSEU</name>
<dbReference type="GO" id="GO:0016811">
    <property type="term" value="F:hydrolase activity, acting on carbon-nitrogen (but not peptide) bonds, in linear amides"/>
    <property type="evidence" value="ECO:0007669"/>
    <property type="project" value="TreeGrafter"/>
</dbReference>
<accession>A0A290Z5N4</accession>
<sequence length="230" mass="24380">MRALVIAAHPDDEVLGAGATMAALAERGHHVCALILAEGVSLRHKDVDLARARETCRTAAAELGVAELRFGGFALEGGMLGDGPQRSVVDAVTGAIREVEPELVFTHHPGDIHVDHRVVARSTTYATRVLGGGPVRQVLHYEVLSSTEQQTPAAIPYLPTVFYDVSGHVERKCRALSAYSYEVFDAPHPRSAHAVRALAAYRGAQVGVAGAEAFALARELRGGDGACASW</sequence>
<dbReference type="Gene3D" id="3.40.50.10320">
    <property type="entry name" value="LmbE-like"/>
    <property type="match status" value="1"/>
</dbReference>
<organism evidence="2 3">
    <name type="scientific">Actinosynnema pretiosum</name>
    <dbReference type="NCBI Taxonomy" id="42197"/>
    <lineage>
        <taxon>Bacteria</taxon>
        <taxon>Bacillati</taxon>
        <taxon>Actinomycetota</taxon>
        <taxon>Actinomycetes</taxon>
        <taxon>Pseudonocardiales</taxon>
        <taxon>Pseudonocardiaceae</taxon>
        <taxon>Actinosynnema</taxon>
    </lineage>
</organism>
<evidence type="ECO:0000256" key="1">
    <source>
        <dbReference type="ARBA" id="ARBA00022833"/>
    </source>
</evidence>
<dbReference type="KEGG" id="apre:CNX65_14235"/>
<dbReference type="InterPro" id="IPR024078">
    <property type="entry name" value="LmbE-like_dom_sf"/>
</dbReference>
<evidence type="ECO:0000313" key="2">
    <source>
        <dbReference type="EMBL" id="ATE54308.1"/>
    </source>
</evidence>
<dbReference type="Pfam" id="PF02585">
    <property type="entry name" value="PIG-L"/>
    <property type="match status" value="1"/>
</dbReference>
<dbReference type="SUPFAM" id="SSF102588">
    <property type="entry name" value="LmbE-like"/>
    <property type="match status" value="1"/>
</dbReference>
<dbReference type="Proteomes" id="UP000218505">
    <property type="component" value="Chromosome"/>
</dbReference>
<dbReference type="AlphaFoldDB" id="A0A290Z5N4"/>
<dbReference type="GO" id="GO:0016137">
    <property type="term" value="P:glycoside metabolic process"/>
    <property type="evidence" value="ECO:0007669"/>
    <property type="project" value="UniProtKB-ARBA"/>
</dbReference>
<proteinExistence type="predicted"/>
<evidence type="ECO:0000313" key="3">
    <source>
        <dbReference type="Proteomes" id="UP000218505"/>
    </source>
</evidence>
<dbReference type="PANTHER" id="PTHR12993:SF30">
    <property type="entry name" value="N-ACETYL-ALPHA-D-GLUCOSAMINYL L-MALATE DEACETYLASE 1"/>
    <property type="match status" value="1"/>
</dbReference>
<keyword evidence="1" id="KW-0862">Zinc</keyword>
<dbReference type="RefSeq" id="WP_096493329.1">
    <property type="nucleotide sequence ID" value="NZ_CP023445.1"/>
</dbReference>
<reference evidence="2" key="1">
    <citation type="submission" date="2017-09" db="EMBL/GenBank/DDBJ databases">
        <title>Complete Genome Sequence of ansamitocin-producing Bacterium Actinosynnema pretiosum X47.</title>
        <authorList>
            <person name="Cao G."/>
            <person name="Zong G."/>
            <person name="Zhong C."/>
            <person name="Fu J."/>
        </authorList>
    </citation>
    <scope>NUCLEOTIDE SEQUENCE [LARGE SCALE GENOMIC DNA]</scope>
    <source>
        <strain evidence="2">X47</strain>
    </source>
</reference>
<gene>
    <name evidence="2" type="ORF">CNX65_14235</name>
</gene>
<dbReference type="EMBL" id="CP023445">
    <property type="protein sequence ID" value="ATE54308.1"/>
    <property type="molecule type" value="Genomic_DNA"/>
</dbReference>